<evidence type="ECO:0008006" key="3">
    <source>
        <dbReference type="Google" id="ProtNLM"/>
    </source>
</evidence>
<dbReference type="PANTHER" id="PTHR33710">
    <property type="entry name" value="BNAC02G09200D PROTEIN"/>
    <property type="match status" value="1"/>
</dbReference>
<accession>A0AAN9TB26</accession>
<proteinExistence type="predicted"/>
<sequence length="224" mass="26628">MVILEEVRLTKVLFWIRVFHVPMGQRNLAIATIIGNSVGEFMEWDDWDENSMGRSVQMPHMLPHDRVGAIIKAMEFLMKRKKEELQHLEHEEFHEAISNCNIQDHGFQGHCFTWSNMRKSLNNIQERLDRAIDNAEWRKQWHTFRVTTPPKYKFDHNTILLETNVNLMEWGSSTFEHIPQKIKKLRKSLEALQAQTQSEEVIHKIHGVEAKLDDLLRIEELHWE</sequence>
<evidence type="ECO:0000313" key="1">
    <source>
        <dbReference type="EMBL" id="KAK7411236.1"/>
    </source>
</evidence>
<keyword evidence="2" id="KW-1185">Reference proteome</keyword>
<dbReference type="InterPro" id="IPR036691">
    <property type="entry name" value="Endo/exonu/phosph_ase_sf"/>
</dbReference>
<dbReference type="EMBL" id="JAYMYS010000001">
    <property type="protein sequence ID" value="KAK7411236.1"/>
    <property type="molecule type" value="Genomic_DNA"/>
</dbReference>
<comment type="caution">
    <text evidence="1">The sequence shown here is derived from an EMBL/GenBank/DDBJ whole genome shotgun (WGS) entry which is preliminary data.</text>
</comment>
<reference evidence="1 2" key="1">
    <citation type="submission" date="2024-01" db="EMBL/GenBank/DDBJ databases">
        <title>The genomes of 5 underutilized Papilionoideae crops provide insights into root nodulation and disease resistanc.</title>
        <authorList>
            <person name="Jiang F."/>
        </authorList>
    </citation>
    <scope>NUCLEOTIDE SEQUENCE [LARGE SCALE GENOMIC DNA]</scope>
    <source>
        <strain evidence="1">DUOXIRENSHENG_FW03</strain>
        <tissue evidence="1">Leaves</tissue>
    </source>
</reference>
<dbReference type="Proteomes" id="UP001386955">
    <property type="component" value="Unassembled WGS sequence"/>
</dbReference>
<dbReference type="AlphaFoldDB" id="A0AAN9TB26"/>
<organism evidence="1 2">
    <name type="scientific">Psophocarpus tetragonolobus</name>
    <name type="common">Winged bean</name>
    <name type="synonym">Dolichos tetragonolobus</name>
    <dbReference type="NCBI Taxonomy" id="3891"/>
    <lineage>
        <taxon>Eukaryota</taxon>
        <taxon>Viridiplantae</taxon>
        <taxon>Streptophyta</taxon>
        <taxon>Embryophyta</taxon>
        <taxon>Tracheophyta</taxon>
        <taxon>Spermatophyta</taxon>
        <taxon>Magnoliopsida</taxon>
        <taxon>eudicotyledons</taxon>
        <taxon>Gunneridae</taxon>
        <taxon>Pentapetalae</taxon>
        <taxon>rosids</taxon>
        <taxon>fabids</taxon>
        <taxon>Fabales</taxon>
        <taxon>Fabaceae</taxon>
        <taxon>Papilionoideae</taxon>
        <taxon>50 kb inversion clade</taxon>
        <taxon>NPAAA clade</taxon>
        <taxon>indigoferoid/millettioid clade</taxon>
        <taxon>Phaseoleae</taxon>
        <taxon>Psophocarpus</taxon>
    </lineage>
</organism>
<evidence type="ECO:0000313" key="2">
    <source>
        <dbReference type="Proteomes" id="UP001386955"/>
    </source>
</evidence>
<dbReference type="Gene3D" id="3.60.10.10">
    <property type="entry name" value="Endonuclease/exonuclease/phosphatase"/>
    <property type="match status" value="1"/>
</dbReference>
<name>A0AAN9TB26_PSOTE</name>
<dbReference type="PANTHER" id="PTHR33710:SF71">
    <property type="entry name" value="ENDONUCLEASE_EXONUCLEASE_PHOSPHATASE DOMAIN-CONTAINING PROTEIN"/>
    <property type="match status" value="1"/>
</dbReference>
<protein>
    <recommendedName>
        <fullName evidence="3">DUF4283 domain-containing protein</fullName>
    </recommendedName>
</protein>
<gene>
    <name evidence="1" type="ORF">VNO78_02669</name>
</gene>